<gene>
    <name evidence="1" type="ORF">BU25DRAFT_472030</name>
</gene>
<evidence type="ECO:0000313" key="1">
    <source>
        <dbReference type="EMBL" id="KAF2626373.1"/>
    </source>
</evidence>
<organism evidence="1 2">
    <name type="scientific">Macroventuria anomochaeta</name>
    <dbReference type="NCBI Taxonomy" id="301207"/>
    <lineage>
        <taxon>Eukaryota</taxon>
        <taxon>Fungi</taxon>
        <taxon>Dikarya</taxon>
        <taxon>Ascomycota</taxon>
        <taxon>Pezizomycotina</taxon>
        <taxon>Dothideomycetes</taxon>
        <taxon>Pleosporomycetidae</taxon>
        <taxon>Pleosporales</taxon>
        <taxon>Pleosporineae</taxon>
        <taxon>Didymellaceae</taxon>
        <taxon>Macroventuria</taxon>
    </lineage>
</organism>
<sequence length="525" mass="58524">MIAEFFQECVMDSAPSVVATAVLGLFMYLGFLTLTSAVSEAALPNVPKLKGYPVLGAIPIYFRDGMALLLETLTTLGEDGIAYAQVGNKTLVSVHDPVMAKEVLAFTDKIASRQEPCSYEPLFSTKLTRCRLGDPRVFSWSPFWTLTRLLDRNLFDDVGHEAMRQRGVYIREFNNPTSNVGKFEGVLRVATEHVKAIVGDADAARIGDIRHAADNFAATLWGDTLYGRSDALTDDRVMRVADEILRRAGSPWPSALYSFMLTFGLVEAGKPIPSEARIRAEIEDLYKKNVQHLENYERSNPDSPVKTIRSLSVADGGKRTGPLTILATQFARINVFGGHHSIGSNITWTLIELQKRPDVLAKLLAEIESIGEIDFTTVTTKMPYLNAIVMEINRLYPTVPATLRVIERETRLVSCKKPVVLKPGMLIYLSYLHMHTSPKYWGPTAGEFDPNRFLNGVDKSKPFMAFGSGTRDCVGYKFALLAVKVYLITLLQTYRFKVEEDNCTPKLNTLLETSGPVKVEFFRKT</sequence>
<accession>A0ACB6RX75</accession>
<proteinExistence type="predicted"/>
<dbReference type="Proteomes" id="UP000799754">
    <property type="component" value="Unassembled WGS sequence"/>
</dbReference>
<reference evidence="1" key="1">
    <citation type="journal article" date="2020" name="Stud. Mycol.">
        <title>101 Dothideomycetes genomes: a test case for predicting lifestyles and emergence of pathogens.</title>
        <authorList>
            <person name="Haridas S."/>
            <person name="Albert R."/>
            <person name="Binder M."/>
            <person name="Bloem J."/>
            <person name="Labutti K."/>
            <person name="Salamov A."/>
            <person name="Andreopoulos B."/>
            <person name="Baker S."/>
            <person name="Barry K."/>
            <person name="Bills G."/>
            <person name="Bluhm B."/>
            <person name="Cannon C."/>
            <person name="Castanera R."/>
            <person name="Culley D."/>
            <person name="Daum C."/>
            <person name="Ezra D."/>
            <person name="Gonzalez J."/>
            <person name="Henrissat B."/>
            <person name="Kuo A."/>
            <person name="Liang C."/>
            <person name="Lipzen A."/>
            <person name="Lutzoni F."/>
            <person name="Magnuson J."/>
            <person name="Mondo S."/>
            <person name="Nolan M."/>
            <person name="Ohm R."/>
            <person name="Pangilinan J."/>
            <person name="Park H.-J."/>
            <person name="Ramirez L."/>
            <person name="Alfaro M."/>
            <person name="Sun H."/>
            <person name="Tritt A."/>
            <person name="Yoshinaga Y."/>
            <person name="Zwiers L.-H."/>
            <person name="Turgeon B."/>
            <person name="Goodwin S."/>
            <person name="Spatafora J."/>
            <person name="Crous P."/>
            <person name="Grigoriev I."/>
        </authorList>
    </citation>
    <scope>NUCLEOTIDE SEQUENCE</scope>
    <source>
        <strain evidence="1">CBS 525.71</strain>
    </source>
</reference>
<protein>
    <submittedName>
        <fullName evidence="1">N-alkane-inducible cytochrome P450</fullName>
    </submittedName>
</protein>
<dbReference type="EMBL" id="MU006721">
    <property type="protein sequence ID" value="KAF2626373.1"/>
    <property type="molecule type" value="Genomic_DNA"/>
</dbReference>
<keyword evidence="2" id="KW-1185">Reference proteome</keyword>
<comment type="caution">
    <text evidence="1">The sequence shown here is derived from an EMBL/GenBank/DDBJ whole genome shotgun (WGS) entry which is preliminary data.</text>
</comment>
<name>A0ACB6RX75_9PLEO</name>
<evidence type="ECO:0000313" key="2">
    <source>
        <dbReference type="Proteomes" id="UP000799754"/>
    </source>
</evidence>